<name>A0A9W4MFM2_9ACTN</name>
<dbReference type="SUPFAM" id="SSF103473">
    <property type="entry name" value="MFS general substrate transporter"/>
    <property type="match status" value="1"/>
</dbReference>
<comment type="caution">
    <text evidence="8">The sequence shown here is derived from an EMBL/GenBank/DDBJ whole genome shotgun (WGS) entry which is preliminary data.</text>
</comment>
<evidence type="ECO:0000256" key="2">
    <source>
        <dbReference type="ARBA" id="ARBA00022448"/>
    </source>
</evidence>
<feature type="transmembrane region" description="Helical" evidence="7">
    <location>
        <begin position="384"/>
        <end position="401"/>
    </location>
</feature>
<feature type="transmembrane region" description="Helical" evidence="7">
    <location>
        <begin position="156"/>
        <end position="173"/>
    </location>
</feature>
<evidence type="ECO:0000256" key="4">
    <source>
        <dbReference type="ARBA" id="ARBA00022692"/>
    </source>
</evidence>
<keyword evidence="5 7" id="KW-1133">Transmembrane helix</keyword>
<feature type="transmembrane region" description="Helical" evidence="7">
    <location>
        <begin position="80"/>
        <end position="102"/>
    </location>
</feature>
<keyword evidence="9" id="KW-1185">Reference proteome</keyword>
<dbReference type="Gene3D" id="1.20.1250.20">
    <property type="entry name" value="MFS general substrate transporter like domains"/>
    <property type="match status" value="1"/>
</dbReference>
<feature type="transmembrane region" description="Helical" evidence="7">
    <location>
        <begin position="50"/>
        <end position="68"/>
    </location>
</feature>
<gene>
    <name evidence="8" type="ORF">SBRY_30754</name>
</gene>
<keyword evidence="2" id="KW-0813">Transport</keyword>
<feature type="transmembrane region" description="Helical" evidence="7">
    <location>
        <begin position="257"/>
        <end position="279"/>
    </location>
</feature>
<dbReference type="PANTHER" id="PTHR23513:SF6">
    <property type="entry name" value="MAJOR FACILITATOR SUPERFAMILY ASSOCIATED DOMAIN-CONTAINING PROTEIN"/>
    <property type="match status" value="1"/>
</dbReference>
<comment type="subcellular location">
    <subcellularLocation>
        <location evidence="1">Cell membrane</location>
        <topology evidence="1">Multi-pass membrane protein</topology>
    </subcellularLocation>
</comment>
<evidence type="ECO:0000256" key="7">
    <source>
        <dbReference type="SAM" id="Phobius"/>
    </source>
</evidence>
<keyword evidence="3" id="KW-1003">Cell membrane</keyword>
<dbReference type="AlphaFoldDB" id="A0A9W4MFM2"/>
<dbReference type="Proteomes" id="UP001153328">
    <property type="component" value="Unassembled WGS sequence"/>
</dbReference>
<dbReference type="RefSeq" id="WP_205043039.1">
    <property type="nucleotide sequence ID" value="NZ_CAJVAX010000017.1"/>
</dbReference>
<feature type="transmembrane region" description="Helical" evidence="7">
    <location>
        <begin position="108"/>
        <end position="135"/>
    </location>
</feature>
<dbReference type="CDD" id="cd06173">
    <property type="entry name" value="MFS_MefA_like"/>
    <property type="match status" value="1"/>
</dbReference>
<dbReference type="InterPro" id="IPR010290">
    <property type="entry name" value="TM_effector"/>
</dbReference>
<dbReference type="InterPro" id="IPR036259">
    <property type="entry name" value="MFS_trans_sf"/>
</dbReference>
<dbReference type="PANTHER" id="PTHR23513">
    <property type="entry name" value="INTEGRAL MEMBRANE EFFLUX PROTEIN-RELATED"/>
    <property type="match status" value="1"/>
</dbReference>
<evidence type="ECO:0000256" key="3">
    <source>
        <dbReference type="ARBA" id="ARBA00022475"/>
    </source>
</evidence>
<keyword evidence="4 7" id="KW-0812">Transmembrane</keyword>
<evidence type="ECO:0000313" key="9">
    <source>
        <dbReference type="Proteomes" id="UP001153328"/>
    </source>
</evidence>
<sequence length="421" mass="43964">MWWRGKREKLGRDFGLVWGGQLVDQFGSQVSRLALPLVAIVTLHASDFEVAALGAAGALPVLLVSLPAGAVVDRVRRRPVMIWCAAGCALAMGSVPLANALWHLTLAQLYAVALVVGSLTVVFDAAAGSLPLLLVGRERLVEATGRMNTGRGLAEMAGPSAGGFLVGALGAARAVSVDAASYVLSAGMLALMRFREPAPKPRAAGTRLRHEIREGLRLVLRHPLLRVMVLADAVTTFLLAGVSAFWLLYVIRELHWSVRAAGLVYGLSLIGGVLGGMAARRVVERVGMSRTMVLGTLLSAPLETVTPLVGRGPAGQWTVALAFTALTATGMVAVTATGSVRQLVCPPDMLGRMTATTRFLAQGLRFLGPLAAGALATWAGLRPALLVLAGATLLPGLILLASPIRSMREVPVHEAYAAGPA</sequence>
<protein>
    <submittedName>
        <fullName evidence="8">Transmembrane secretion effector</fullName>
    </submittedName>
</protein>
<dbReference type="GO" id="GO:0005886">
    <property type="term" value="C:plasma membrane"/>
    <property type="evidence" value="ECO:0007669"/>
    <property type="project" value="UniProtKB-SubCell"/>
</dbReference>
<feature type="transmembrane region" description="Helical" evidence="7">
    <location>
        <begin position="316"/>
        <end position="338"/>
    </location>
</feature>
<evidence type="ECO:0000256" key="6">
    <source>
        <dbReference type="ARBA" id="ARBA00023136"/>
    </source>
</evidence>
<feature type="transmembrane region" description="Helical" evidence="7">
    <location>
        <begin position="227"/>
        <end position="251"/>
    </location>
</feature>
<evidence type="ECO:0000256" key="1">
    <source>
        <dbReference type="ARBA" id="ARBA00004651"/>
    </source>
</evidence>
<feature type="transmembrane region" description="Helical" evidence="7">
    <location>
        <begin position="359"/>
        <end position="378"/>
    </location>
</feature>
<organism evidence="8 9">
    <name type="scientific">Actinacidiphila bryophytorum</name>
    <dbReference type="NCBI Taxonomy" id="1436133"/>
    <lineage>
        <taxon>Bacteria</taxon>
        <taxon>Bacillati</taxon>
        <taxon>Actinomycetota</taxon>
        <taxon>Actinomycetes</taxon>
        <taxon>Kitasatosporales</taxon>
        <taxon>Streptomycetaceae</taxon>
        <taxon>Actinacidiphila</taxon>
    </lineage>
</organism>
<dbReference type="EMBL" id="CAJVAX010000017">
    <property type="protein sequence ID" value="CAG7643150.1"/>
    <property type="molecule type" value="Genomic_DNA"/>
</dbReference>
<proteinExistence type="predicted"/>
<keyword evidence="6 7" id="KW-0472">Membrane</keyword>
<evidence type="ECO:0000256" key="5">
    <source>
        <dbReference type="ARBA" id="ARBA00022989"/>
    </source>
</evidence>
<reference evidence="8" key="1">
    <citation type="submission" date="2021-06" db="EMBL/GenBank/DDBJ databases">
        <authorList>
            <person name="Arsene-Ploetze F."/>
        </authorList>
    </citation>
    <scope>NUCLEOTIDE SEQUENCE</scope>
    <source>
        <strain evidence="8">SBRY1</strain>
    </source>
</reference>
<evidence type="ECO:0000313" key="8">
    <source>
        <dbReference type="EMBL" id="CAG7643150.1"/>
    </source>
</evidence>
<accession>A0A9W4MFM2</accession>
<dbReference type="Pfam" id="PF05977">
    <property type="entry name" value="MFS_3"/>
    <property type="match status" value="1"/>
</dbReference>